<proteinExistence type="predicted"/>
<dbReference type="InterPro" id="IPR056925">
    <property type="entry name" value="ParE-like"/>
</dbReference>
<evidence type="ECO:0000313" key="2">
    <source>
        <dbReference type="EMBL" id="QBQ54026.1"/>
    </source>
</evidence>
<dbReference type="OrthoDB" id="129742at2"/>
<dbReference type="KEGG" id="nwr:E3U44_05540"/>
<sequence length="92" mass="11182">MKSRTTERFWKCYAELPQPIRKQAKEAYKLFQNDPYHPGLHFKRIHSTRPIFSVRITKNYRTVGIQQNGEMVWFWIGSHSEYNKLLKQLRNI</sequence>
<dbReference type="EMBL" id="CP038033">
    <property type="protein sequence ID" value="QBQ54026.1"/>
    <property type="molecule type" value="Genomic_DNA"/>
</dbReference>
<accession>A0A4P7C002</accession>
<dbReference type="AlphaFoldDB" id="A0A4P7C002"/>
<evidence type="ECO:0000313" key="3">
    <source>
        <dbReference type="Proteomes" id="UP000294325"/>
    </source>
</evidence>
<dbReference type="InterPro" id="IPR035093">
    <property type="entry name" value="RelE/ParE_toxin_dom_sf"/>
</dbReference>
<dbReference type="SUPFAM" id="SSF143011">
    <property type="entry name" value="RelE-like"/>
    <property type="match status" value="1"/>
</dbReference>
<dbReference type="Gene3D" id="3.30.2310.20">
    <property type="entry name" value="RelE-like"/>
    <property type="match status" value="1"/>
</dbReference>
<feature type="domain" description="ParE-like toxin" evidence="1">
    <location>
        <begin position="20"/>
        <end position="84"/>
    </location>
</feature>
<dbReference type="Proteomes" id="UP000294325">
    <property type="component" value="Chromosome"/>
</dbReference>
<keyword evidence="3" id="KW-1185">Reference proteome</keyword>
<protein>
    <recommendedName>
        <fullName evidence="1">ParE-like toxin domain-containing protein</fullName>
    </recommendedName>
</protein>
<evidence type="ECO:0000259" key="1">
    <source>
        <dbReference type="Pfam" id="PF24732"/>
    </source>
</evidence>
<name>A0A4P7C002_9GAMM</name>
<dbReference type="Pfam" id="PF24732">
    <property type="entry name" value="ParE_like"/>
    <property type="match status" value="1"/>
</dbReference>
<reference evidence="2 3" key="1">
    <citation type="submission" date="2019-03" db="EMBL/GenBank/DDBJ databases">
        <title>The genome sequence of Nitrosococcus wardiae strain D1FHST reveals the archetypal metabolic capacity of ammonia-oxidizing Gammaproteobacteria.</title>
        <authorList>
            <person name="Wang L."/>
            <person name="Lim C.K."/>
            <person name="Hanson T.E."/>
            <person name="Dang H."/>
            <person name="Klotz M.G."/>
        </authorList>
    </citation>
    <scope>NUCLEOTIDE SEQUENCE [LARGE SCALE GENOMIC DNA]</scope>
    <source>
        <strain evidence="2 3">D1FHS</strain>
    </source>
</reference>
<dbReference type="RefSeq" id="WP_134357034.1">
    <property type="nucleotide sequence ID" value="NZ_CP038033.1"/>
</dbReference>
<organism evidence="2 3">
    <name type="scientific">Nitrosococcus wardiae</name>
    <dbReference type="NCBI Taxonomy" id="1814290"/>
    <lineage>
        <taxon>Bacteria</taxon>
        <taxon>Pseudomonadati</taxon>
        <taxon>Pseudomonadota</taxon>
        <taxon>Gammaproteobacteria</taxon>
        <taxon>Chromatiales</taxon>
        <taxon>Chromatiaceae</taxon>
        <taxon>Nitrosococcus</taxon>
    </lineage>
</organism>
<gene>
    <name evidence="2" type="ORF">E3U44_05540</name>
</gene>